<dbReference type="EMBL" id="CM044706">
    <property type="protein sequence ID" value="KAI5658822.1"/>
    <property type="molecule type" value="Genomic_DNA"/>
</dbReference>
<keyword evidence="2" id="KW-1185">Reference proteome</keyword>
<name>A0ACC0AEF9_CATRO</name>
<accession>A0ACC0AEF9</accession>
<dbReference type="Proteomes" id="UP001060085">
    <property type="component" value="Linkage Group LG06"/>
</dbReference>
<proteinExistence type="predicted"/>
<protein>
    <submittedName>
        <fullName evidence="1">Uncharacterized protein</fullName>
    </submittedName>
</protein>
<gene>
    <name evidence="1" type="ORF">M9H77_27615</name>
</gene>
<sequence>MASVSTAAVAFPLSTTMRALTSQLHFSGRQLGFSSVSFPIFYKFSFRPKIFKNSQIYPTLMVRNSGSITAKPSSELRKKSSNDRESDEKLRALRELFAKPNINIDAYIIPSQDAHQSEFIAECYMRRAYISGFTGSAGTAVVTKDKAALWTDGRYFLQAEKQLSSSWILMRAGNLGVPTTSEWLNGVLAPGCRIGIDPFLFSADAAEELKEAISKRKHELVYLYDCNLVDEIWKESRLPPNMPIRLHHLKYAGVDVSAKLSSLRSELANAGCTAIVISMLDEIAWVLNLRGSDVPHSPVMYAYLLVETDRAQLFVDDSKVTSDVKDYLENAGVDLRPYDYILSEIESLAARGAQLWLDTSSINAAILNTYRSACDKYSKEPGISSPGSNGQPGGPSAVYLSSPISMAKAVKNDAELEGMRDSHLRDAAALAQFWAWLEEKIKNEDILTEVDVADKLLEFRSKQEGFIDTSFDTISASGANGAIIHYKPEKDSCSVLDAKKLFLLDSGAQYIDGTTDITRTVHFGKPSSRQKECYTRVLQGHIALDQAVFPENTPGFVLDAFARSSLWKVGLDYRHGTGHGVGAALNVHEGPQSISFRFGNLTPLVKGMIVSNEPGYYEDHSFGIRIENLLHVKEVDTPNCFGGIGYLGFEKLTHFPIQTKLIEVSLLSNSEVNWLNDYHTQVWEKVSSLLEGSARQWLWDNTRPIVKL</sequence>
<reference evidence="2" key="1">
    <citation type="journal article" date="2023" name="Nat. Plants">
        <title>Single-cell RNA sequencing provides a high-resolution roadmap for understanding the multicellular compartmentation of specialized metabolism.</title>
        <authorList>
            <person name="Sun S."/>
            <person name="Shen X."/>
            <person name="Li Y."/>
            <person name="Li Y."/>
            <person name="Wang S."/>
            <person name="Li R."/>
            <person name="Zhang H."/>
            <person name="Shen G."/>
            <person name="Guo B."/>
            <person name="Wei J."/>
            <person name="Xu J."/>
            <person name="St-Pierre B."/>
            <person name="Chen S."/>
            <person name="Sun C."/>
        </authorList>
    </citation>
    <scope>NUCLEOTIDE SEQUENCE [LARGE SCALE GENOMIC DNA]</scope>
</reference>
<evidence type="ECO:0000313" key="2">
    <source>
        <dbReference type="Proteomes" id="UP001060085"/>
    </source>
</evidence>
<evidence type="ECO:0000313" key="1">
    <source>
        <dbReference type="EMBL" id="KAI5658822.1"/>
    </source>
</evidence>
<comment type="caution">
    <text evidence="1">The sequence shown here is derived from an EMBL/GenBank/DDBJ whole genome shotgun (WGS) entry which is preliminary data.</text>
</comment>
<organism evidence="1 2">
    <name type="scientific">Catharanthus roseus</name>
    <name type="common">Madagascar periwinkle</name>
    <name type="synonym">Vinca rosea</name>
    <dbReference type="NCBI Taxonomy" id="4058"/>
    <lineage>
        <taxon>Eukaryota</taxon>
        <taxon>Viridiplantae</taxon>
        <taxon>Streptophyta</taxon>
        <taxon>Embryophyta</taxon>
        <taxon>Tracheophyta</taxon>
        <taxon>Spermatophyta</taxon>
        <taxon>Magnoliopsida</taxon>
        <taxon>eudicotyledons</taxon>
        <taxon>Gunneridae</taxon>
        <taxon>Pentapetalae</taxon>
        <taxon>asterids</taxon>
        <taxon>lamiids</taxon>
        <taxon>Gentianales</taxon>
        <taxon>Apocynaceae</taxon>
        <taxon>Rauvolfioideae</taxon>
        <taxon>Vinceae</taxon>
        <taxon>Catharanthinae</taxon>
        <taxon>Catharanthus</taxon>
    </lineage>
</organism>